<dbReference type="GO" id="GO:0008270">
    <property type="term" value="F:zinc ion binding"/>
    <property type="evidence" value="ECO:0007669"/>
    <property type="project" value="InterPro"/>
</dbReference>
<feature type="region of interest" description="Disordered" evidence="2">
    <location>
        <begin position="614"/>
        <end position="647"/>
    </location>
</feature>
<dbReference type="AlphaFoldDB" id="A0A1V6SDF9"/>
<evidence type="ECO:0000259" key="3">
    <source>
        <dbReference type="Pfam" id="PF04082"/>
    </source>
</evidence>
<dbReference type="GO" id="GO:0003677">
    <property type="term" value="F:DNA binding"/>
    <property type="evidence" value="ECO:0007669"/>
    <property type="project" value="InterPro"/>
</dbReference>
<dbReference type="PANTHER" id="PTHR47425">
    <property type="entry name" value="FARB-RELATED"/>
    <property type="match status" value="1"/>
</dbReference>
<dbReference type="Proteomes" id="UP000191518">
    <property type="component" value="Unassembled WGS sequence"/>
</dbReference>
<protein>
    <recommendedName>
        <fullName evidence="3">Xylanolytic transcriptional activator regulatory domain-containing protein</fullName>
    </recommendedName>
</protein>
<dbReference type="CDD" id="cd12148">
    <property type="entry name" value="fungal_TF_MHR"/>
    <property type="match status" value="1"/>
</dbReference>
<feature type="domain" description="Xylanolytic transcriptional activator regulatory" evidence="3">
    <location>
        <begin position="102"/>
        <end position="357"/>
    </location>
</feature>
<name>A0A1V6SDF9_9EURO</name>
<evidence type="ECO:0000256" key="2">
    <source>
        <dbReference type="SAM" id="MobiDB-lite"/>
    </source>
</evidence>
<evidence type="ECO:0000313" key="5">
    <source>
        <dbReference type="Proteomes" id="UP000191518"/>
    </source>
</evidence>
<dbReference type="Pfam" id="PF04082">
    <property type="entry name" value="Fungal_trans"/>
    <property type="match status" value="1"/>
</dbReference>
<gene>
    <name evidence="4" type="ORF">PENVUL_c001G00703</name>
</gene>
<keyword evidence="5" id="KW-1185">Reference proteome</keyword>
<evidence type="ECO:0000313" key="4">
    <source>
        <dbReference type="EMBL" id="OQE12047.1"/>
    </source>
</evidence>
<sequence length="684" mass="77676">MKATSEDQVSGNMALVDKDVLDAPQAIETVDRTPPYWSEPEHTSLGAIENRTSFRNKRSNSCKWLPDYASPLSHSITSEDCNVLHERGAFDVPDPRSRARILNAYFQFVHPALPILSSEEFLMVLDTSYNDSRGVSFLLFQAVIFAATAFQPVDSLVLEGFKDRREARKARFDRINLLYSYGCEEDRIAILQSVLLMTYWDDTSDQDQGAWHFVGVARSIFDSIKAKPTDSEQKFIQQQPGLWNRLSWSCYIRDRLVCLQTRRPFQFYESDFSSDTLQPSDFEAGPLPTGCCLGDDGSHPAIRDPSMRSVLSQISITLVQCCKCITRILECQYTRFREPNQFTNIFMATLSPRRPHAMNVEVLLRDIELEEWLATLPDALRWYPSDPFFQISKHGEVFLHFRAMLSGIYGLACSALHRPQLLVTASSLPELTELSKRRLCYSADTITQTYIYLRSRCLTHLFPDSQVTALETAIITHLDNLESTESLTRQSAMEFFQSCAQGLQQLTETYASAASVLASLDVAIRNTQISLEIEDTQLHDSLESNRPSHKRIMMAQRKSNSHQETFASSPTIADQLDNLNPPQMSKMLCSHFMMTPAERSLLQDLASTEGGSLDLYSEEDSESDEDSYTFSGPVHNPYQSQLSSTQALPQTETIFSDPQRHPSIDIYEHENIDDDWNVLRSLLL</sequence>
<proteinExistence type="predicted"/>
<reference evidence="5" key="1">
    <citation type="journal article" date="2017" name="Nat. Microbiol.">
        <title>Global analysis of biosynthetic gene clusters reveals vast potential of secondary metabolite production in Penicillium species.</title>
        <authorList>
            <person name="Nielsen J.C."/>
            <person name="Grijseels S."/>
            <person name="Prigent S."/>
            <person name="Ji B."/>
            <person name="Dainat J."/>
            <person name="Nielsen K.F."/>
            <person name="Frisvad J.C."/>
            <person name="Workman M."/>
            <person name="Nielsen J."/>
        </authorList>
    </citation>
    <scope>NUCLEOTIDE SEQUENCE [LARGE SCALE GENOMIC DNA]</scope>
    <source>
        <strain evidence="5">IBT 29486</strain>
    </source>
</reference>
<dbReference type="InterPro" id="IPR052761">
    <property type="entry name" value="Fungal_Detox/Toxin_TFs"/>
</dbReference>
<feature type="compositionally biased region" description="Acidic residues" evidence="2">
    <location>
        <begin position="616"/>
        <end position="627"/>
    </location>
</feature>
<evidence type="ECO:0000256" key="1">
    <source>
        <dbReference type="ARBA" id="ARBA00023242"/>
    </source>
</evidence>
<comment type="caution">
    <text evidence="4">The sequence shown here is derived from an EMBL/GenBank/DDBJ whole genome shotgun (WGS) entry which is preliminary data.</text>
</comment>
<dbReference type="InterPro" id="IPR007219">
    <property type="entry name" value="XnlR_reg_dom"/>
</dbReference>
<dbReference type="EMBL" id="MDYP01000001">
    <property type="protein sequence ID" value="OQE12047.1"/>
    <property type="molecule type" value="Genomic_DNA"/>
</dbReference>
<organism evidence="4 5">
    <name type="scientific">Penicillium vulpinum</name>
    <dbReference type="NCBI Taxonomy" id="29845"/>
    <lineage>
        <taxon>Eukaryota</taxon>
        <taxon>Fungi</taxon>
        <taxon>Dikarya</taxon>
        <taxon>Ascomycota</taxon>
        <taxon>Pezizomycotina</taxon>
        <taxon>Eurotiomycetes</taxon>
        <taxon>Eurotiomycetidae</taxon>
        <taxon>Eurotiales</taxon>
        <taxon>Aspergillaceae</taxon>
        <taxon>Penicillium</taxon>
    </lineage>
</organism>
<dbReference type="GO" id="GO:0006351">
    <property type="term" value="P:DNA-templated transcription"/>
    <property type="evidence" value="ECO:0007669"/>
    <property type="project" value="InterPro"/>
</dbReference>
<accession>A0A1V6SDF9</accession>
<dbReference type="PANTHER" id="PTHR47425:SF3">
    <property type="entry name" value="ZN(II)2CYS6 TRANSCRIPTION FACTOR (EUROFUNG)"/>
    <property type="match status" value="1"/>
</dbReference>
<keyword evidence="1" id="KW-0539">Nucleus</keyword>
<feature type="compositionally biased region" description="Polar residues" evidence="2">
    <location>
        <begin position="637"/>
        <end position="647"/>
    </location>
</feature>
<dbReference type="STRING" id="29845.A0A1V6SDF9"/>